<protein>
    <submittedName>
        <fullName evidence="1">Uncharacterized protein</fullName>
    </submittedName>
</protein>
<proteinExistence type="predicted"/>
<evidence type="ECO:0000313" key="1">
    <source>
        <dbReference type="EnsemblPlants" id="EMT14076"/>
    </source>
</evidence>
<organism evidence="1">
    <name type="scientific">Aegilops tauschii</name>
    <name type="common">Tausch's goatgrass</name>
    <name type="synonym">Aegilops squarrosa</name>
    <dbReference type="NCBI Taxonomy" id="37682"/>
    <lineage>
        <taxon>Eukaryota</taxon>
        <taxon>Viridiplantae</taxon>
        <taxon>Streptophyta</taxon>
        <taxon>Embryophyta</taxon>
        <taxon>Tracheophyta</taxon>
        <taxon>Spermatophyta</taxon>
        <taxon>Magnoliopsida</taxon>
        <taxon>Liliopsida</taxon>
        <taxon>Poales</taxon>
        <taxon>Poaceae</taxon>
        <taxon>BOP clade</taxon>
        <taxon>Pooideae</taxon>
        <taxon>Triticodae</taxon>
        <taxon>Triticeae</taxon>
        <taxon>Triticinae</taxon>
        <taxon>Aegilops</taxon>
    </lineage>
</organism>
<sequence length="221" mass="24122">MTLQGAPCWLPAWGSAQLNSLRWEPSWATGLEVIFGPGASTTNMHPVGIQACEHVPSVEETGARRALAAANLSGPGLITAITSKVSELHIDEQRAFISKIASLLSDSLLGAPKKTSRPLRQCFLRVVKSPRQSVRLSRQCSNFSSSRRSQAAISVKLGFIRRVEDFNDDTLLQYIHFFRSPMPSENVAKLAEIAGLTSPAQLRLLDDELQAILDELAARAM</sequence>
<reference evidence="1" key="1">
    <citation type="submission" date="2015-06" db="UniProtKB">
        <authorList>
            <consortium name="EnsemblPlants"/>
        </authorList>
    </citation>
    <scope>IDENTIFICATION</scope>
</reference>
<dbReference type="EnsemblPlants" id="EMT14076">
    <property type="protein sequence ID" value="EMT14076"/>
    <property type="gene ID" value="F775_03086"/>
</dbReference>
<dbReference type="AlphaFoldDB" id="R7W342"/>
<name>R7W342_AEGTA</name>
<accession>R7W342</accession>